<dbReference type="Proteomes" id="UP001175227">
    <property type="component" value="Unassembled WGS sequence"/>
</dbReference>
<keyword evidence="3" id="KW-1185">Reference proteome</keyword>
<proteinExistence type="predicted"/>
<feature type="compositionally biased region" description="Basic and acidic residues" evidence="1">
    <location>
        <begin position="219"/>
        <end position="230"/>
    </location>
</feature>
<comment type="caution">
    <text evidence="2">The sequence shown here is derived from an EMBL/GenBank/DDBJ whole genome shotgun (WGS) entry which is preliminary data.</text>
</comment>
<evidence type="ECO:0000313" key="2">
    <source>
        <dbReference type="EMBL" id="KAK0491436.1"/>
    </source>
</evidence>
<reference evidence="2" key="1">
    <citation type="submission" date="2023-06" db="EMBL/GenBank/DDBJ databases">
        <authorList>
            <consortium name="Lawrence Berkeley National Laboratory"/>
            <person name="Ahrendt S."/>
            <person name="Sahu N."/>
            <person name="Indic B."/>
            <person name="Wong-Bajracharya J."/>
            <person name="Merenyi Z."/>
            <person name="Ke H.-M."/>
            <person name="Monk M."/>
            <person name="Kocsube S."/>
            <person name="Drula E."/>
            <person name="Lipzen A."/>
            <person name="Balint B."/>
            <person name="Henrissat B."/>
            <person name="Andreopoulos B."/>
            <person name="Martin F.M."/>
            <person name="Harder C.B."/>
            <person name="Rigling D."/>
            <person name="Ford K.L."/>
            <person name="Foster G.D."/>
            <person name="Pangilinan J."/>
            <person name="Papanicolaou A."/>
            <person name="Barry K."/>
            <person name="LaButti K."/>
            <person name="Viragh M."/>
            <person name="Koriabine M."/>
            <person name="Yan M."/>
            <person name="Riley R."/>
            <person name="Champramary S."/>
            <person name="Plett K.L."/>
            <person name="Tsai I.J."/>
            <person name="Slot J."/>
            <person name="Sipos G."/>
            <person name="Plett J."/>
            <person name="Nagy L.G."/>
            <person name="Grigoriev I.V."/>
        </authorList>
    </citation>
    <scope>NUCLEOTIDE SEQUENCE</scope>
    <source>
        <strain evidence="2">ICMP 16352</strain>
    </source>
</reference>
<protein>
    <submittedName>
        <fullName evidence="2">Uncharacterized protein</fullName>
    </submittedName>
</protein>
<sequence>MDVFHYSSYKLDFDILGQRTRQLCVLVTKSRIRDIEFIIQVAKENQRMQYQPEIYKPSSAAESRPVSYTQSWTFRYEIRASSSRPVLVVYKDYASLLPCYNKIRYRRKRFLLAEEWIVPRLLSRGACVCAGCEELVVFRGRDYDVDVWVRHRDGCSGIEKCMMAAVAKDMSVPRCVGERGPGELERSSLRAVRDFEDDEELDSFGGGSSDEGADDEDDDKGRLRMKTTEMKKKKKKKTRRTKRMRMRMRMRMRIAKMGVLNFRDVKARVL</sequence>
<name>A0AA39PX93_9AGAR</name>
<dbReference type="EMBL" id="JAUEPR010000001">
    <property type="protein sequence ID" value="KAK0491436.1"/>
    <property type="molecule type" value="Genomic_DNA"/>
</dbReference>
<feature type="compositionally biased region" description="Basic residues" evidence="1">
    <location>
        <begin position="231"/>
        <end position="244"/>
    </location>
</feature>
<gene>
    <name evidence="2" type="ORF">IW261DRAFT_88777</name>
</gene>
<accession>A0AA39PX93</accession>
<dbReference type="AlphaFoldDB" id="A0AA39PX93"/>
<organism evidence="2 3">
    <name type="scientific">Armillaria novae-zelandiae</name>
    <dbReference type="NCBI Taxonomy" id="153914"/>
    <lineage>
        <taxon>Eukaryota</taxon>
        <taxon>Fungi</taxon>
        <taxon>Dikarya</taxon>
        <taxon>Basidiomycota</taxon>
        <taxon>Agaricomycotina</taxon>
        <taxon>Agaricomycetes</taxon>
        <taxon>Agaricomycetidae</taxon>
        <taxon>Agaricales</taxon>
        <taxon>Marasmiineae</taxon>
        <taxon>Physalacriaceae</taxon>
        <taxon>Armillaria</taxon>
    </lineage>
</organism>
<evidence type="ECO:0000256" key="1">
    <source>
        <dbReference type="SAM" id="MobiDB-lite"/>
    </source>
</evidence>
<evidence type="ECO:0000313" key="3">
    <source>
        <dbReference type="Proteomes" id="UP001175227"/>
    </source>
</evidence>
<feature type="region of interest" description="Disordered" evidence="1">
    <location>
        <begin position="197"/>
        <end position="244"/>
    </location>
</feature>